<dbReference type="STRING" id="1237896.T0M4L1"/>
<evidence type="ECO:0000256" key="2">
    <source>
        <dbReference type="ARBA" id="ARBA00022771"/>
    </source>
</evidence>
<proteinExistence type="predicted"/>
<protein>
    <recommendedName>
        <fullName evidence="5">IBR domain-containing protein</fullName>
    </recommendedName>
</protein>
<keyword evidence="1" id="KW-0479">Metal-binding</keyword>
<gene>
    <name evidence="6" type="ORF">CGLO_04293</name>
</gene>
<evidence type="ECO:0000313" key="6">
    <source>
        <dbReference type="EMBL" id="EQB55745.1"/>
    </source>
</evidence>
<keyword evidence="4" id="KW-0862">Zinc</keyword>
<evidence type="ECO:0000313" key="7">
    <source>
        <dbReference type="Proteomes" id="UP000015530"/>
    </source>
</evidence>
<organism evidence="6 7">
    <name type="scientific">Colletotrichum gloeosporioides (strain Cg-14)</name>
    <name type="common">Anthracnose fungus</name>
    <name type="synonym">Glomerella cingulata</name>
    <dbReference type="NCBI Taxonomy" id="1237896"/>
    <lineage>
        <taxon>Eukaryota</taxon>
        <taxon>Fungi</taxon>
        <taxon>Dikarya</taxon>
        <taxon>Ascomycota</taxon>
        <taxon>Pezizomycotina</taxon>
        <taxon>Sordariomycetes</taxon>
        <taxon>Hypocreomycetidae</taxon>
        <taxon>Glomerellales</taxon>
        <taxon>Glomerellaceae</taxon>
        <taxon>Colletotrichum</taxon>
        <taxon>Colletotrichum gloeosporioides species complex</taxon>
    </lineage>
</organism>
<dbReference type="InterPro" id="IPR002867">
    <property type="entry name" value="IBR_dom"/>
</dbReference>
<sequence length="161" mass="18594">MSIRPFLKPNCIEPYCAYSGQSGFVDAWAEELLLPHERARYERLVSEATDVQERKAIYCHDTLCRRYIPYHERNETAKTARCSCKKRTCMICKRKVHPGETCEQSRAMVDPAVEEAERQTLAALTDMGVRFCYYCHCPAEEPEDQPNTSRCINCGATLMWN</sequence>
<dbReference type="Pfam" id="PF01485">
    <property type="entry name" value="IBR"/>
    <property type="match status" value="1"/>
</dbReference>
<dbReference type="SUPFAM" id="SSF57850">
    <property type="entry name" value="RING/U-box"/>
    <property type="match status" value="1"/>
</dbReference>
<dbReference type="Proteomes" id="UP000015530">
    <property type="component" value="Unassembled WGS sequence"/>
</dbReference>
<dbReference type="CDD" id="cd20335">
    <property type="entry name" value="BRcat_RBR"/>
    <property type="match status" value="1"/>
</dbReference>
<reference evidence="7" key="1">
    <citation type="journal article" date="2013" name="Mol. Plant Microbe Interact.">
        <title>Global aspects of pacC regulation of pathogenicity genes in Colletotrichum gloeosporioides as revealed by transcriptome analysis.</title>
        <authorList>
            <person name="Alkan N."/>
            <person name="Meng X."/>
            <person name="Friedlander G."/>
            <person name="Reuveni E."/>
            <person name="Sukno S."/>
            <person name="Sherman A."/>
            <person name="Thon M."/>
            <person name="Fluhr R."/>
            <person name="Prusky D."/>
        </authorList>
    </citation>
    <scope>NUCLEOTIDE SEQUENCE [LARGE SCALE GENOMIC DNA]</scope>
    <source>
        <strain evidence="7">Cg-14</strain>
    </source>
</reference>
<dbReference type="EMBL" id="AMYD01000875">
    <property type="protein sequence ID" value="EQB55745.1"/>
    <property type="molecule type" value="Genomic_DNA"/>
</dbReference>
<evidence type="ECO:0000256" key="4">
    <source>
        <dbReference type="ARBA" id="ARBA00022833"/>
    </source>
</evidence>
<accession>T0M4L1</accession>
<name>T0M4L1_COLGC</name>
<evidence type="ECO:0000256" key="3">
    <source>
        <dbReference type="ARBA" id="ARBA00022786"/>
    </source>
</evidence>
<keyword evidence="2" id="KW-0863">Zinc-finger</keyword>
<dbReference type="OrthoDB" id="4825796at2759"/>
<keyword evidence="3" id="KW-0833">Ubl conjugation pathway</keyword>
<dbReference type="GO" id="GO:0008270">
    <property type="term" value="F:zinc ion binding"/>
    <property type="evidence" value="ECO:0007669"/>
    <property type="project" value="UniProtKB-KW"/>
</dbReference>
<feature type="domain" description="IBR" evidence="5">
    <location>
        <begin position="40"/>
        <end position="102"/>
    </location>
</feature>
<evidence type="ECO:0000256" key="1">
    <source>
        <dbReference type="ARBA" id="ARBA00022723"/>
    </source>
</evidence>
<evidence type="ECO:0000259" key="5">
    <source>
        <dbReference type="Pfam" id="PF01485"/>
    </source>
</evidence>
<comment type="caution">
    <text evidence="6">The sequence shown here is derived from an EMBL/GenBank/DDBJ whole genome shotgun (WGS) entry which is preliminary data.</text>
</comment>
<dbReference type="HOGENOM" id="CLU_1643550_0_0_1"/>
<dbReference type="AlphaFoldDB" id="T0M4L1"/>